<dbReference type="EC" id="1.13.-.-" evidence="1"/>
<dbReference type="EMBL" id="LS483499">
    <property type="protein sequence ID" value="SQK72353.1"/>
    <property type="molecule type" value="Genomic_DNA"/>
</dbReference>
<organism evidence="1 2">
    <name type="scientific">Tatumella ptyseos</name>
    <dbReference type="NCBI Taxonomy" id="82987"/>
    <lineage>
        <taxon>Bacteria</taxon>
        <taxon>Pseudomonadati</taxon>
        <taxon>Pseudomonadota</taxon>
        <taxon>Gammaproteobacteria</taxon>
        <taxon>Enterobacterales</taxon>
        <taxon>Erwiniaceae</taxon>
        <taxon>Tatumella</taxon>
    </lineage>
</organism>
<dbReference type="GO" id="GO:0051213">
    <property type="term" value="F:dioxygenase activity"/>
    <property type="evidence" value="ECO:0007669"/>
    <property type="project" value="UniProtKB-KW"/>
</dbReference>
<evidence type="ECO:0000313" key="2">
    <source>
        <dbReference type="Proteomes" id="UP000248758"/>
    </source>
</evidence>
<sequence>MTASRMPAVFLGHGSPMNVLEENRYTECWRELGNGYPDLTPFWRCLPTGIPAAPR</sequence>
<keyword evidence="1" id="KW-0560">Oxidoreductase</keyword>
<dbReference type="Proteomes" id="UP000248758">
    <property type="component" value="Chromosome 1"/>
</dbReference>
<dbReference type="SUPFAM" id="SSF53213">
    <property type="entry name" value="LigB-like"/>
    <property type="match status" value="1"/>
</dbReference>
<accession>A0A2X5P203</accession>
<reference evidence="1 2" key="1">
    <citation type="submission" date="2018-06" db="EMBL/GenBank/DDBJ databases">
        <authorList>
            <consortium name="Pathogen Informatics"/>
            <person name="Doyle S."/>
        </authorList>
    </citation>
    <scope>NUCLEOTIDE SEQUENCE [LARGE SCALE GENOMIC DNA]</scope>
    <source>
        <strain evidence="1 2">NCTC11468</strain>
    </source>
</reference>
<evidence type="ECO:0000313" key="1">
    <source>
        <dbReference type="EMBL" id="SQK72353.1"/>
    </source>
</evidence>
<dbReference type="Gene3D" id="3.40.830.10">
    <property type="entry name" value="LigB-like"/>
    <property type="match status" value="1"/>
</dbReference>
<keyword evidence="1" id="KW-0223">Dioxygenase</keyword>
<dbReference type="AlphaFoldDB" id="A0A2X5P203"/>
<name>A0A2X5P203_9GAMM</name>
<dbReference type="KEGG" id="tpty:NCTC11468_00605"/>
<protein>
    <submittedName>
        <fullName evidence="1">LigB family dioxygenase</fullName>
        <ecNumber evidence="1">1.13.-.-</ecNumber>
    </submittedName>
</protein>
<proteinExistence type="predicted"/>
<gene>
    <name evidence="1" type="primary">ygiD_1</name>
    <name evidence="1" type="ORF">NCTC11468_00605</name>
</gene>